<organism evidence="8 9">
    <name type="scientific">Mycena albidolilacea</name>
    <dbReference type="NCBI Taxonomy" id="1033008"/>
    <lineage>
        <taxon>Eukaryota</taxon>
        <taxon>Fungi</taxon>
        <taxon>Dikarya</taxon>
        <taxon>Basidiomycota</taxon>
        <taxon>Agaricomycotina</taxon>
        <taxon>Agaricomycetes</taxon>
        <taxon>Agaricomycetidae</taxon>
        <taxon>Agaricales</taxon>
        <taxon>Marasmiineae</taxon>
        <taxon>Mycenaceae</taxon>
        <taxon>Mycena</taxon>
    </lineage>
</organism>
<feature type="compositionally biased region" description="Acidic residues" evidence="6">
    <location>
        <begin position="190"/>
        <end position="201"/>
    </location>
</feature>
<dbReference type="GO" id="GO:0003700">
    <property type="term" value="F:DNA-binding transcription factor activity"/>
    <property type="evidence" value="ECO:0007669"/>
    <property type="project" value="TreeGrafter"/>
</dbReference>
<evidence type="ECO:0000256" key="3">
    <source>
        <dbReference type="ARBA" id="ARBA00023159"/>
    </source>
</evidence>
<evidence type="ECO:0000256" key="5">
    <source>
        <dbReference type="ARBA" id="ARBA00023242"/>
    </source>
</evidence>
<feature type="region of interest" description="Disordered" evidence="6">
    <location>
        <begin position="1"/>
        <end position="42"/>
    </location>
</feature>
<dbReference type="Gene3D" id="4.10.280.10">
    <property type="entry name" value="Helix-loop-helix DNA-binding domain"/>
    <property type="match status" value="1"/>
</dbReference>
<dbReference type="GO" id="GO:0090575">
    <property type="term" value="C:RNA polymerase II transcription regulator complex"/>
    <property type="evidence" value="ECO:0007669"/>
    <property type="project" value="TreeGrafter"/>
</dbReference>
<evidence type="ECO:0000313" key="8">
    <source>
        <dbReference type="EMBL" id="KAJ7321084.1"/>
    </source>
</evidence>
<accession>A0AAD6ZFG4</accession>
<sequence>MPASDYAPAPPSPAGSAASDGSTNSASTGPPRTPVSAAPPMPTFMNFTGEDTINGVPSLGGVKRTSKTTRRVNTAERRATHNAVERQRRETLNGRFLDLAAMLSNLNQIRRPSKSAIVNSSIAHLNASHRHRILAAQQLRMMKNEADALRHELNEWRTRAGVPFVEEPARGDAFGIVLRGELEFEAGDMLEGDSGEDEEDGGGAYNATQYAPEPAVGYAQLQRHQQEQAEMLAAQAQAQAQAQLQQAAFARAGGHPSATPHGHPSHEYPRPPSSAHYYPSPTIAGPALAVFDNPAMGYEPATEAELWSQQQILHAHHRQQQQRPGNW</sequence>
<feature type="region of interest" description="Disordered" evidence="6">
    <location>
        <begin position="190"/>
        <end position="209"/>
    </location>
</feature>
<dbReference type="InterPro" id="IPR036638">
    <property type="entry name" value="HLH_DNA-bd_sf"/>
</dbReference>
<evidence type="ECO:0000256" key="6">
    <source>
        <dbReference type="SAM" id="MobiDB-lite"/>
    </source>
</evidence>
<evidence type="ECO:0000256" key="1">
    <source>
        <dbReference type="ARBA" id="ARBA00023015"/>
    </source>
</evidence>
<dbReference type="PROSITE" id="PS50888">
    <property type="entry name" value="BHLH"/>
    <property type="match status" value="1"/>
</dbReference>
<feature type="region of interest" description="Disordered" evidence="6">
    <location>
        <begin position="247"/>
        <end position="275"/>
    </location>
</feature>
<dbReference type="CDD" id="cd00083">
    <property type="entry name" value="bHLH_SF"/>
    <property type="match status" value="1"/>
</dbReference>
<dbReference type="EMBL" id="JARIHO010000052">
    <property type="protein sequence ID" value="KAJ7321084.1"/>
    <property type="molecule type" value="Genomic_DNA"/>
</dbReference>
<evidence type="ECO:0000256" key="2">
    <source>
        <dbReference type="ARBA" id="ARBA00023125"/>
    </source>
</evidence>
<dbReference type="Proteomes" id="UP001218218">
    <property type="component" value="Unassembled WGS sequence"/>
</dbReference>
<evidence type="ECO:0000256" key="4">
    <source>
        <dbReference type="ARBA" id="ARBA00023163"/>
    </source>
</evidence>
<evidence type="ECO:0000259" key="7">
    <source>
        <dbReference type="PROSITE" id="PS50888"/>
    </source>
</evidence>
<name>A0AAD6ZFG4_9AGAR</name>
<reference evidence="8" key="1">
    <citation type="submission" date="2023-03" db="EMBL/GenBank/DDBJ databases">
        <title>Massive genome expansion in bonnet fungi (Mycena s.s.) driven by repeated elements and novel gene families across ecological guilds.</title>
        <authorList>
            <consortium name="Lawrence Berkeley National Laboratory"/>
            <person name="Harder C.B."/>
            <person name="Miyauchi S."/>
            <person name="Viragh M."/>
            <person name="Kuo A."/>
            <person name="Thoen E."/>
            <person name="Andreopoulos B."/>
            <person name="Lu D."/>
            <person name="Skrede I."/>
            <person name="Drula E."/>
            <person name="Henrissat B."/>
            <person name="Morin E."/>
            <person name="Kohler A."/>
            <person name="Barry K."/>
            <person name="LaButti K."/>
            <person name="Morin E."/>
            <person name="Salamov A."/>
            <person name="Lipzen A."/>
            <person name="Mereny Z."/>
            <person name="Hegedus B."/>
            <person name="Baldrian P."/>
            <person name="Stursova M."/>
            <person name="Weitz H."/>
            <person name="Taylor A."/>
            <person name="Grigoriev I.V."/>
            <person name="Nagy L.G."/>
            <person name="Martin F."/>
            <person name="Kauserud H."/>
        </authorList>
    </citation>
    <scope>NUCLEOTIDE SEQUENCE</scope>
    <source>
        <strain evidence="8">CBHHK002</strain>
    </source>
</reference>
<keyword evidence="9" id="KW-1185">Reference proteome</keyword>
<gene>
    <name evidence="8" type="ORF">DFH08DRAFT_818892</name>
</gene>
<proteinExistence type="predicted"/>
<keyword evidence="5" id="KW-0539">Nucleus</keyword>
<keyword evidence="3" id="KW-0010">Activator</keyword>
<evidence type="ECO:0000313" key="9">
    <source>
        <dbReference type="Proteomes" id="UP001218218"/>
    </source>
</evidence>
<dbReference type="SMART" id="SM00353">
    <property type="entry name" value="HLH"/>
    <property type="match status" value="1"/>
</dbReference>
<dbReference type="PANTHER" id="PTHR10328">
    <property type="entry name" value="PROTEIN MAX MYC-ASSOCIATED FACTOR X"/>
    <property type="match status" value="1"/>
</dbReference>
<feature type="compositionally biased region" description="Pro residues" evidence="6">
    <location>
        <begin position="31"/>
        <end position="42"/>
    </location>
</feature>
<keyword evidence="1" id="KW-0805">Transcription regulation</keyword>
<dbReference type="GO" id="GO:0045944">
    <property type="term" value="P:positive regulation of transcription by RNA polymerase II"/>
    <property type="evidence" value="ECO:0007669"/>
    <property type="project" value="TreeGrafter"/>
</dbReference>
<dbReference type="GO" id="GO:0003677">
    <property type="term" value="F:DNA binding"/>
    <property type="evidence" value="ECO:0007669"/>
    <property type="project" value="UniProtKB-KW"/>
</dbReference>
<feature type="domain" description="BHLH" evidence="7">
    <location>
        <begin position="76"/>
        <end position="128"/>
    </location>
</feature>
<dbReference type="SUPFAM" id="SSF47459">
    <property type="entry name" value="HLH, helix-loop-helix DNA-binding domain"/>
    <property type="match status" value="1"/>
</dbReference>
<keyword evidence="4" id="KW-0804">Transcription</keyword>
<dbReference type="PANTHER" id="PTHR10328:SF3">
    <property type="entry name" value="PROTEIN MAX"/>
    <property type="match status" value="1"/>
</dbReference>
<dbReference type="AlphaFoldDB" id="A0AAD6ZFG4"/>
<protein>
    <recommendedName>
        <fullName evidence="7">BHLH domain-containing protein</fullName>
    </recommendedName>
</protein>
<comment type="caution">
    <text evidence="8">The sequence shown here is derived from an EMBL/GenBank/DDBJ whole genome shotgun (WGS) entry which is preliminary data.</text>
</comment>
<dbReference type="GO" id="GO:0046983">
    <property type="term" value="F:protein dimerization activity"/>
    <property type="evidence" value="ECO:0007669"/>
    <property type="project" value="InterPro"/>
</dbReference>
<dbReference type="InterPro" id="IPR011598">
    <property type="entry name" value="bHLH_dom"/>
</dbReference>
<keyword evidence="2" id="KW-0238">DNA-binding</keyword>
<dbReference type="Pfam" id="PF00010">
    <property type="entry name" value="HLH"/>
    <property type="match status" value="1"/>
</dbReference>